<evidence type="ECO:0000313" key="6">
    <source>
        <dbReference type="EMBL" id="EYD76085.1"/>
    </source>
</evidence>
<dbReference type="HOGENOM" id="CLU_026974_1_5_5"/>
<evidence type="ECO:0000256" key="3">
    <source>
        <dbReference type="ARBA" id="ARBA00022729"/>
    </source>
</evidence>
<keyword evidence="3 5" id="KW-0732">Signal</keyword>
<feature type="chain" id="PRO_5001496002" evidence="5">
    <location>
        <begin position="25"/>
        <end position="386"/>
    </location>
</feature>
<dbReference type="Proteomes" id="UP000019666">
    <property type="component" value="Unassembled WGS sequence"/>
</dbReference>
<evidence type="ECO:0000256" key="2">
    <source>
        <dbReference type="ARBA" id="ARBA00022448"/>
    </source>
</evidence>
<keyword evidence="7" id="KW-1185">Reference proteome</keyword>
<evidence type="ECO:0000256" key="5">
    <source>
        <dbReference type="SAM" id="SignalP"/>
    </source>
</evidence>
<organism evidence="6 7">
    <name type="scientific">Rubellimicrobium mesophilum DSM 19309</name>
    <dbReference type="NCBI Taxonomy" id="442562"/>
    <lineage>
        <taxon>Bacteria</taxon>
        <taxon>Pseudomonadati</taxon>
        <taxon>Pseudomonadota</taxon>
        <taxon>Alphaproteobacteria</taxon>
        <taxon>Rhodobacterales</taxon>
        <taxon>Roseobacteraceae</taxon>
        <taxon>Rubellimicrobium</taxon>
    </lineage>
</organism>
<evidence type="ECO:0000256" key="4">
    <source>
        <dbReference type="ARBA" id="ARBA00022764"/>
    </source>
</evidence>
<dbReference type="SUPFAM" id="SSF53850">
    <property type="entry name" value="Periplasmic binding protein-like II"/>
    <property type="match status" value="1"/>
</dbReference>
<keyword evidence="2" id="KW-0813">Transport</keyword>
<dbReference type="STRING" id="442562.Rumeso_02274"/>
<dbReference type="Gene3D" id="3.40.190.10">
    <property type="entry name" value="Periplasmic binding protein-like II"/>
    <property type="match status" value="2"/>
</dbReference>
<name>A0A017HP65_9RHOB</name>
<dbReference type="InterPro" id="IPR001188">
    <property type="entry name" value="Sperm_putr-bd"/>
</dbReference>
<gene>
    <name evidence="6" type="ORF">Rumeso_02274</name>
</gene>
<dbReference type="RefSeq" id="WP_037278967.1">
    <property type="nucleotide sequence ID" value="NZ_KK088559.1"/>
</dbReference>
<dbReference type="AlphaFoldDB" id="A0A017HP65"/>
<feature type="signal peptide" evidence="5">
    <location>
        <begin position="1"/>
        <end position="24"/>
    </location>
</feature>
<dbReference type="PATRIC" id="fig|442562.3.peg.2245"/>
<comment type="subcellular location">
    <subcellularLocation>
        <location evidence="1">Periplasm</location>
    </subcellularLocation>
</comment>
<dbReference type="GO" id="GO:0019808">
    <property type="term" value="F:polyamine binding"/>
    <property type="evidence" value="ECO:0007669"/>
    <property type="project" value="InterPro"/>
</dbReference>
<dbReference type="EMBL" id="AOSK01000059">
    <property type="protein sequence ID" value="EYD76085.1"/>
    <property type="molecule type" value="Genomic_DNA"/>
</dbReference>
<keyword evidence="4" id="KW-0574">Periplasm</keyword>
<reference evidence="6 7" key="1">
    <citation type="submission" date="2013-02" db="EMBL/GenBank/DDBJ databases">
        <authorList>
            <person name="Fiebig A."/>
            <person name="Goeker M."/>
            <person name="Klenk H.-P.P."/>
        </authorList>
    </citation>
    <scope>NUCLEOTIDE SEQUENCE [LARGE SCALE GENOMIC DNA]</scope>
    <source>
        <strain evidence="6 7">DSM 19309</strain>
    </source>
</reference>
<dbReference type="Pfam" id="PF13416">
    <property type="entry name" value="SBP_bac_8"/>
    <property type="match status" value="1"/>
</dbReference>
<proteinExistence type="predicted"/>
<protein>
    <submittedName>
        <fullName evidence="6">ABC transporter, periplasmic spermidine putrescine-binding protein PotD</fullName>
    </submittedName>
</protein>
<dbReference type="PANTHER" id="PTHR30222:SF18">
    <property type="entry name" value="BIFUNCTIONAL POLYHYDROXYBUTYRATE SYNTHASE _ ABC TRANSPORTER PERIPLASMIC BINDING PROTEIN-RELATED"/>
    <property type="match status" value="1"/>
</dbReference>
<dbReference type="PRINTS" id="PR00909">
    <property type="entry name" value="SPERMDNBNDNG"/>
</dbReference>
<dbReference type="GO" id="GO:0015846">
    <property type="term" value="P:polyamine transport"/>
    <property type="evidence" value="ECO:0007669"/>
    <property type="project" value="InterPro"/>
</dbReference>
<sequence length="386" mass="41867">MTILARGASALALLAMLGATAAQAQMTEVGDGEGAVSIVAWPGYIERGETDPAYDWVTGFEQATGCMVDVKTANTSDEMVALMNEGGFDLVTASGDASLRLVAGQRVQAIDTDLIPSWSKVDDRLKDAPWHTVDGVHYGVPYQWGPNVLMYRTDVFPEAPTSWNVVFEEQTLSDGQSNKGRVQAYDGPIYIADAAQYLMAHKPELGITSPYELNEDQYKAALDLLRAQRELVGRYWHDAMIQVDDVQNEGVVASSSWPFQVNLLKADGAPVASTIPEEGATGWADTLMMAADAEHPNCAYRFMEHSLSSNLQSDLSVWFGSVPAVPAACSDGSGQQTQEGCDANGFQDFDRIRFWTTPTADCSQGEGACVPYYRWVSDYIGVIGGR</sequence>
<accession>A0A017HP65</accession>
<dbReference type="InterPro" id="IPR006059">
    <property type="entry name" value="SBP"/>
</dbReference>
<dbReference type="GO" id="GO:0042597">
    <property type="term" value="C:periplasmic space"/>
    <property type="evidence" value="ECO:0007669"/>
    <property type="project" value="UniProtKB-SubCell"/>
</dbReference>
<dbReference type="CDD" id="cd13588">
    <property type="entry name" value="PBP2_polyamine_1"/>
    <property type="match status" value="1"/>
</dbReference>
<comment type="caution">
    <text evidence="6">The sequence shown here is derived from an EMBL/GenBank/DDBJ whole genome shotgun (WGS) entry which is preliminary data.</text>
</comment>
<evidence type="ECO:0000256" key="1">
    <source>
        <dbReference type="ARBA" id="ARBA00004418"/>
    </source>
</evidence>
<evidence type="ECO:0000313" key="7">
    <source>
        <dbReference type="Proteomes" id="UP000019666"/>
    </source>
</evidence>
<dbReference type="OrthoDB" id="9813777at2"/>
<dbReference type="PANTHER" id="PTHR30222">
    <property type="entry name" value="SPERMIDINE/PUTRESCINE-BINDING PERIPLASMIC PROTEIN"/>
    <property type="match status" value="1"/>
</dbReference>